<dbReference type="PROSITE" id="PS00802">
    <property type="entry name" value="TRANSKETOLASE_2"/>
    <property type="match status" value="1"/>
</dbReference>
<dbReference type="CDD" id="cd07033">
    <property type="entry name" value="TPP_PYR_DXS_TK_like"/>
    <property type="match status" value="1"/>
</dbReference>
<dbReference type="AlphaFoldDB" id="A0A1G2PF04"/>
<evidence type="ECO:0000256" key="1">
    <source>
        <dbReference type="ARBA" id="ARBA00001964"/>
    </source>
</evidence>
<dbReference type="InterPro" id="IPR020826">
    <property type="entry name" value="Transketolase_BS"/>
</dbReference>
<dbReference type="FunFam" id="3.40.50.970:FF:000129">
    <property type="entry name" value="Transketolase"/>
    <property type="match status" value="1"/>
</dbReference>
<evidence type="ECO:0000313" key="6">
    <source>
        <dbReference type="EMBL" id="OHA46924.1"/>
    </source>
</evidence>
<dbReference type="Pfam" id="PF02779">
    <property type="entry name" value="Transket_pyr"/>
    <property type="match status" value="1"/>
</dbReference>
<evidence type="ECO:0000313" key="7">
    <source>
        <dbReference type="Proteomes" id="UP000178869"/>
    </source>
</evidence>
<name>A0A1G2PF04_9BACT</name>
<proteinExistence type="inferred from homology"/>
<dbReference type="EMBL" id="MHSR01000010">
    <property type="protein sequence ID" value="OHA46924.1"/>
    <property type="molecule type" value="Genomic_DNA"/>
</dbReference>
<dbReference type="Proteomes" id="UP000178869">
    <property type="component" value="Unassembled WGS sequence"/>
</dbReference>
<comment type="cofactor">
    <cofactor evidence="1">
        <name>thiamine diphosphate</name>
        <dbReference type="ChEBI" id="CHEBI:58937"/>
    </cofactor>
</comment>
<dbReference type="InterPro" id="IPR051157">
    <property type="entry name" value="PDH/Transketolase"/>
</dbReference>
<dbReference type="PANTHER" id="PTHR43825">
    <property type="entry name" value="PYRUVATE DEHYDROGENASE E1 COMPONENT"/>
    <property type="match status" value="1"/>
</dbReference>
<dbReference type="Gene3D" id="3.40.50.970">
    <property type="match status" value="1"/>
</dbReference>
<dbReference type="PANTHER" id="PTHR43825:SF1">
    <property type="entry name" value="TRANSKETOLASE-LIKE PYRIMIDINE-BINDING DOMAIN-CONTAINING PROTEIN"/>
    <property type="match status" value="1"/>
</dbReference>
<keyword evidence="3" id="KW-0808">Transferase</keyword>
<gene>
    <name evidence="6" type="ORF">A2828_04275</name>
</gene>
<dbReference type="InterPro" id="IPR009014">
    <property type="entry name" value="Transketo_C/PFOR_II"/>
</dbReference>
<dbReference type="Gene3D" id="3.40.50.920">
    <property type="match status" value="1"/>
</dbReference>
<dbReference type="InterPro" id="IPR033248">
    <property type="entry name" value="Transketolase_C"/>
</dbReference>
<dbReference type="GO" id="GO:0016740">
    <property type="term" value="F:transferase activity"/>
    <property type="evidence" value="ECO:0007669"/>
    <property type="project" value="UniProtKB-KW"/>
</dbReference>
<keyword evidence="4" id="KW-0786">Thiamine pyrophosphate</keyword>
<feature type="domain" description="Transketolase-like pyrimidine-binding" evidence="5">
    <location>
        <begin position="23"/>
        <end position="188"/>
    </location>
</feature>
<dbReference type="InterPro" id="IPR029061">
    <property type="entry name" value="THDP-binding"/>
</dbReference>
<evidence type="ECO:0000256" key="3">
    <source>
        <dbReference type="ARBA" id="ARBA00022679"/>
    </source>
</evidence>
<comment type="similarity">
    <text evidence="2">Belongs to the transketolase family.</text>
</comment>
<evidence type="ECO:0000259" key="5">
    <source>
        <dbReference type="SMART" id="SM00861"/>
    </source>
</evidence>
<evidence type="ECO:0000256" key="4">
    <source>
        <dbReference type="ARBA" id="ARBA00023052"/>
    </source>
</evidence>
<protein>
    <submittedName>
        <fullName evidence="6">Transketolase</fullName>
    </submittedName>
</protein>
<evidence type="ECO:0000256" key="2">
    <source>
        <dbReference type="ARBA" id="ARBA00007131"/>
    </source>
</evidence>
<dbReference type="SMART" id="SM00861">
    <property type="entry name" value="Transket_pyr"/>
    <property type="match status" value="1"/>
</dbReference>
<dbReference type="SUPFAM" id="SSF52518">
    <property type="entry name" value="Thiamin diphosphate-binding fold (THDP-binding)"/>
    <property type="match status" value="1"/>
</dbReference>
<organism evidence="6 7">
    <name type="scientific">Candidatus Terrybacteria bacterium RIFCSPHIGHO2_01_FULL_43_35</name>
    <dbReference type="NCBI Taxonomy" id="1802361"/>
    <lineage>
        <taxon>Bacteria</taxon>
        <taxon>Candidatus Terryibacteriota</taxon>
    </lineage>
</organism>
<comment type="caution">
    <text evidence="6">The sequence shown here is derived from an EMBL/GenBank/DDBJ whole genome shotgun (WGS) entry which is preliminary data.</text>
</comment>
<accession>A0A1G2PF04</accession>
<dbReference type="SUPFAM" id="SSF52922">
    <property type="entry name" value="TK C-terminal domain-like"/>
    <property type="match status" value="1"/>
</dbReference>
<dbReference type="InterPro" id="IPR005475">
    <property type="entry name" value="Transketolase-like_Pyr-bd"/>
</dbReference>
<dbReference type="Pfam" id="PF02780">
    <property type="entry name" value="Transketolase_C"/>
    <property type="match status" value="1"/>
</dbReference>
<reference evidence="6 7" key="1">
    <citation type="journal article" date="2016" name="Nat. Commun.">
        <title>Thousands of microbial genomes shed light on interconnected biogeochemical processes in an aquifer system.</title>
        <authorList>
            <person name="Anantharaman K."/>
            <person name="Brown C.T."/>
            <person name="Hug L.A."/>
            <person name="Sharon I."/>
            <person name="Castelle C.J."/>
            <person name="Probst A.J."/>
            <person name="Thomas B.C."/>
            <person name="Singh A."/>
            <person name="Wilkins M.J."/>
            <person name="Karaoz U."/>
            <person name="Brodie E.L."/>
            <person name="Williams K.H."/>
            <person name="Hubbard S.S."/>
            <person name="Banfield J.F."/>
        </authorList>
    </citation>
    <scope>NUCLEOTIDE SEQUENCE [LARGE SCALE GENOMIC DNA]</scope>
</reference>
<sequence length="331" mass="35702">MLNKELKLVSENTLYDRSKVEQLPIRNGFGEGLVIAGDANPNVVVLCADLSESTRAQTYQKKYPDRYIEVGVAEQNMASLASGLAAVGKVPFISSYAMFSPGRNWEQIRTTICYNNQNVKIAAAHAGVSVGPDGATHQAIEDIGIMRGIANMIVFVPADAHEARRATAAAAKIKGPVYIRYAREKTPIVTTDDTPFEVGKAYIYRDGKDVALIAAGPLVYEALMAAQVLAKDGISARVINCPTIKPIDEALIIKAAKECGAVVSCEEHQTMNGLGSAVAEVLARNHPAPQEFIAVQNRFGESGEPNELMEKFGLRDHHIVDAAKKAIGRKK</sequence>